<keyword evidence="5 7" id="KW-0378">Hydrolase</keyword>
<evidence type="ECO:0000256" key="1">
    <source>
        <dbReference type="ARBA" id="ARBA00000677"/>
    </source>
</evidence>
<evidence type="ECO:0000256" key="4">
    <source>
        <dbReference type="ARBA" id="ARBA00013208"/>
    </source>
</evidence>
<proteinExistence type="inferred from homology"/>
<evidence type="ECO:0000256" key="6">
    <source>
        <dbReference type="PIRSR" id="PIRSR600223-1"/>
    </source>
</evidence>
<evidence type="ECO:0000256" key="3">
    <source>
        <dbReference type="ARBA" id="ARBA00009370"/>
    </source>
</evidence>
<dbReference type="NCBIfam" id="TIGR02227">
    <property type="entry name" value="sigpep_I_bact"/>
    <property type="match status" value="1"/>
</dbReference>
<evidence type="ECO:0000256" key="5">
    <source>
        <dbReference type="ARBA" id="ARBA00022801"/>
    </source>
</evidence>
<feature type="domain" description="Peptidase S26" evidence="9">
    <location>
        <begin position="244"/>
        <end position="441"/>
    </location>
</feature>
<dbReference type="PANTHER" id="PTHR43390:SF1">
    <property type="entry name" value="CHLOROPLAST PROCESSING PEPTIDASE"/>
    <property type="match status" value="1"/>
</dbReference>
<sequence length="482" mass="52421">MDVSPKFSADNGGTFPPGTRLPPDTRSGKQSSGSIKGAANSGTEGHNGRNLNPKGTGGARGVDSSETQYFAEEFPRAHPGGEFPGGMTGRMPGAMPGEYPGYPPMYSAWNPDLGFGDYSPGLYDQLFEYYSNGAHPYSGRSDGKKTGSDASHPEKGARSKVTQRAGSGKGESKNPDNDDDLLWGDLDDFQAVHQSDSNRDSVDEFRASRMMRPRAYPNPSELMVRQAGAFGRPQLTLDFPWYFELIAVVITMLTISSLVRTFLLQPFYIPSASMQNTLMVNDSVLVAKTAPRYSPLNRGDIVVFRDTENWLQSGREGMVKKKAPNPVLGGIKRFMIFAGLAPEDAQGFVIKRVMGMGGDTVTCCDEDGLLSINGKAIDEDYTLNTGVASEVKFNVVVPKGSLWVMGDNRNHSADSRYHMDSPSGGFVSEKQVVGRAFVVVWPLEHMRFISPSCAFYNIPKPVLGDKDAFSSESNEVPQGRRG</sequence>
<feature type="region of interest" description="Disordered" evidence="8">
    <location>
        <begin position="138"/>
        <end position="180"/>
    </location>
</feature>
<dbReference type="Proteomes" id="UP000578252">
    <property type="component" value="Unassembled WGS sequence"/>
</dbReference>
<dbReference type="GO" id="GO:0006465">
    <property type="term" value="P:signal peptide processing"/>
    <property type="evidence" value="ECO:0007669"/>
    <property type="project" value="InterPro"/>
</dbReference>
<dbReference type="PRINTS" id="PR00727">
    <property type="entry name" value="LEADERPTASE"/>
</dbReference>
<dbReference type="PANTHER" id="PTHR43390">
    <property type="entry name" value="SIGNAL PEPTIDASE I"/>
    <property type="match status" value="1"/>
</dbReference>
<dbReference type="CDD" id="cd06530">
    <property type="entry name" value="S26_SPase_I"/>
    <property type="match status" value="1"/>
</dbReference>
<evidence type="ECO:0000259" key="9">
    <source>
        <dbReference type="Pfam" id="PF10502"/>
    </source>
</evidence>
<feature type="compositionally biased region" description="Polar residues" evidence="8">
    <location>
        <begin position="28"/>
        <end position="44"/>
    </location>
</feature>
<feature type="region of interest" description="Disordered" evidence="8">
    <location>
        <begin position="1"/>
        <end position="86"/>
    </location>
</feature>
<dbReference type="GO" id="GO:0005886">
    <property type="term" value="C:plasma membrane"/>
    <property type="evidence" value="ECO:0007669"/>
    <property type="project" value="UniProtKB-SubCell"/>
</dbReference>
<dbReference type="InterPro" id="IPR036286">
    <property type="entry name" value="LexA/Signal_pep-like_sf"/>
</dbReference>
<dbReference type="SUPFAM" id="SSF51306">
    <property type="entry name" value="LexA/Signal peptidase"/>
    <property type="match status" value="1"/>
</dbReference>
<dbReference type="AlphaFoldDB" id="A0A7Y0U188"/>
<comment type="subcellular location">
    <subcellularLocation>
        <location evidence="2">Cell membrane</location>
        <topology evidence="2">Single-pass type II membrane protein</topology>
    </subcellularLocation>
    <subcellularLocation>
        <location evidence="7">Membrane</location>
        <topology evidence="7">Single-pass type II membrane protein</topology>
    </subcellularLocation>
</comment>
<feature type="compositionally biased region" description="Basic and acidic residues" evidence="8">
    <location>
        <begin position="141"/>
        <end position="157"/>
    </location>
</feature>
<evidence type="ECO:0000256" key="2">
    <source>
        <dbReference type="ARBA" id="ARBA00004401"/>
    </source>
</evidence>
<dbReference type="PROSITE" id="PS00761">
    <property type="entry name" value="SPASE_I_3"/>
    <property type="match status" value="1"/>
</dbReference>
<accession>A0A7Y0U188</accession>
<evidence type="ECO:0000256" key="8">
    <source>
        <dbReference type="SAM" id="MobiDB-lite"/>
    </source>
</evidence>
<comment type="similarity">
    <text evidence="3 7">Belongs to the peptidase S26 family.</text>
</comment>
<dbReference type="InterPro" id="IPR000223">
    <property type="entry name" value="Pept_S26A_signal_pept_1"/>
</dbReference>
<dbReference type="GO" id="GO:0009003">
    <property type="term" value="F:signal peptidase activity"/>
    <property type="evidence" value="ECO:0007669"/>
    <property type="project" value="UniProtKB-EC"/>
</dbReference>
<name>A0A7Y0U188_9ACTO</name>
<evidence type="ECO:0000256" key="7">
    <source>
        <dbReference type="RuleBase" id="RU362042"/>
    </source>
</evidence>
<dbReference type="Pfam" id="PF10502">
    <property type="entry name" value="Peptidase_S26"/>
    <property type="match status" value="1"/>
</dbReference>
<comment type="caution">
    <text evidence="10">The sequence shown here is derived from an EMBL/GenBank/DDBJ whole genome shotgun (WGS) entry which is preliminary data.</text>
</comment>
<dbReference type="GO" id="GO:0004252">
    <property type="term" value="F:serine-type endopeptidase activity"/>
    <property type="evidence" value="ECO:0007669"/>
    <property type="project" value="InterPro"/>
</dbReference>
<evidence type="ECO:0000313" key="10">
    <source>
        <dbReference type="EMBL" id="NMW64942.1"/>
    </source>
</evidence>
<dbReference type="Gene3D" id="2.10.109.10">
    <property type="entry name" value="Umud Fragment, subunit A"/>
    <property type="match status" value="1"/>
</dbReference>
<dbReference type="InterPro" id="IPR019758">
    <property type="entry name" value="Pept_S26A_signal_pept_1_CS"/>
</dbReference>
<feature type="active site" evidence="6">
    <location>
        <position position="351"/>
    </location>
</feature>
<dbReference type="InterPro" id="IPR019533">
    <property type="entry name" value="Peptidase_S26"/>
</dbReference>
<protein>
    <recommendedName>
        <fullName evidence="4 7">Signal peptidase I</fullName>
        <ecNumber evidence="4 7">3.4.21.89</ecNumber>
    </recommendedName>
</protein>
<feature type="active site" evidence="6">
    <location>
        <position position="273"/>
    </location>
</feature>
<dbReference type="RefSeq" id="WP_169771824.1">
    <property type="nucleotide sequence ID" value="NZ_JABCUR010000003.1"/>
</dbReference>
<comment type="catalytic activity">
    <reaction evidence="1 7">
        <text>Cleavage of hydrophobic, N-terminal signal or leader sequences from secreted and periplasmic proteins.</text>
        <dbReference type="EC" id="3.4.21.89"/>
    </reaction>
</comment>
<evidence type="ECO:0000313" key="11">
    <source>
        <dbReference type="Proteomes" id="UP000578252"/>
    </source>
</evidence>
<organism evidence="10 11">
    <name type="scientific">Mobiluncus mulieris</name>
    <dbReference type="NCBI Taxonomy" id="2052"/>
    <lineage>
        <taxon>Bacteria</taxon>
        <taxon>Bacillati</taxon>
        <taxon>Actinomycetota</taxon>
        <taxon>Actinomycetes</taxon>
        <taxon>Actinomycetales</taxon>
        <taxon>Actinomycetaceae</taxon>
        <taxon>Mobiluncus</taxon>
    </lineage>
</organism>
<reference evidence="10 11" key="1">
    <citation type="submission" date="2020-04" db="EMBL/GenBank/DDBJ databases">
        <title>Antimicrobial susceptibility and clonality of vaginal-derived multi-drug resistant Mobiluncus isolates in China.</title>
        <authorList>
            <person name="Zhang X."/>
        </authorList>
    </citation>
    <scope>NUCLEOTIDE SEQUENCE [LARGE SCALE GENOMIC DNA]</scope>
    <source>
        <strain evidence="10 11">13</strain>
    </source>
</reference>
<dbReference type="EMBL" id="JABCUR010000003">
    <property type="protein sequence ID" value="NMW64942.1"/>
    <property type="molecule type" value="Genomic_DNA"/>
</dbReference>
<keyword evidence="7" id="KW-0645">Protease</keyword>
<dbReference type="EC" id="3.4.21.89" evidence="4 7"/>
<gene>
    <name evidence="10" type="primary">lepB</name>
    <name evidence="10" type="ORF">HHJ78_05205</name>
</gene>